<dbReference type="InterPro" id="IPR000477">
    <property type="entry name" value="RT_dom"/>
</dbReference>
<feature type="non-terminal residue" evidence="2">
    <location>
        <position position="238"/>
    </location>
</feature>
<keyword evidence="2" id="KW-0695">RNA-directed DNA polymerase</keyword>
<dbReference type="PROSITE" id="PS50878">
    <property type="entry name" value="RT_POL"/>
    <property type="match status" value="1"/>
</dbReference>
<feature type="domain" description="Reverse transcriptase" evidence="1">
    <location>
        <begin position="1"/>
        <end position="89"/>
    </location>
</feature>
<sequence length="238" mass="27606">MDTLSYDMPFGLTNAPSVFMNLMNRVCKPYLDKFFIMFIDDILIYSKYKEGHEVHLKLVLELLKKERLFAKFSKCEFWQQEVYFLGHKALGDAIGYEYGLSSSDGWTKRKPLEFEVGDQVLLKVSYWKGLIRFGKKGKLTPRMEMMEMFLKCFVAVISEIAILIWDQMSTPTQWERMGTPTQCDMFVWYTLGEHLKESEVTKIGGKAVSPKCRPLTVNMKDVSRTFGSDEAITAAYDR</sequence>
<accession>A0A699GZ52</accession>
<dbReference type="SUPFAM" id="SSF56672">
    <property type="entry name" value="DNA/RNA polymerases"/>
    <property type="match status" value="1"/>
</dbReference>
<gene>
    <name evidence="2" type="ORF">Tci_250874</name>
</gene>
<keyword evidence="2" id="KW-0808">Transferase</keyword>
<evidence type="ECO:0000259" key="1">
    <source>
        <dbReference type="PROSITE" id="PS50878"/>
    </source>
</evidence>
<reference evidence="2" key="1">
    <citation type="journal article" date="2019" name="Sci. Rep.">
        <title>Draft genome of Tanacetum cinerariifolium, the natural source of mosquito coil.</title>
        <authorList>
            <person name="Yamashiro T."/>
            <person name="Shiraishi A."/>
            <person name="Satake H."/>
            <person name="Nakayama K."/>
        </authorList>
    </citation>
    <scope>NUCLEOTIDE SEQUENCE</scope>
</reference>
<dbReference type="FunFam" id="3.30.70.270:FF:000003">
    <property type="entry name" value="Transposon Ty3-G Gag-Pol polyprotein"/>
    <property type="match status" value="1"/>
</dbReference>
<dbReference type="InterPro" id="IPR043128">
    <property type="entry name" value="Rev_trsase/Diguanyl_cyclase"/>
</dbReference>
<organism evidence="2">
    <name type="scientific">Tanacetum cinerariifolium</name>
    <name type="common">Dalmatian daisy</name>
    <name type="synonym">Chrysanthemum cinerariifolium</name>
    <dbReference type="NCBI Taxonomy" id="118510"/>
    <lineage>
        <taxon>Eukaryota</taxon>
        <taxon>Viridiplantae</taxon>
        <taxon>Streptophyta</taxon>
        <taxon>Embryophyta</taxon>
        <taxon>Tracheophyta</taxon>
        <taxon>Spermatophyta</taxon>
        <taxon>Magnoliopsida</taxon>
        <taxon>eudicotyledons</taxon>
        <taxon>Gunneridae</taxon>
        <taxon>Pentapetalae</taxon>
        <taxon>asterids</taxon>
        <taxon>campanulids</taxon>
        <taxon>Asterales</taxon>
        <taxon>Asteraceae</taxon>
        <taxon>Asteroideae</taxon>
        <taxon>Anthemideae</taxon>
        <taxon>Anthemidinae</taxon>
        <taxon>Tanacetum</taxon>
    </lineage>
</organism>
<dbReference type="EMBL" id="BKCJ010074037">
    <property type="protein sequence ID" value="GEW78898.1"/>
    <property type="molecule type" value="Genomic_DNA"/>
</dbReference>
<protein>
    <submittedName>
        <fullName evidence="2">Putative reverse transcriptase domain-containing protein</fullName>
    </submittedName>
</protein>
<dbReference type="GO" id="GO:0003964">
    <property type="term" value="F:RNA-directed DNA polymerase activity"/>
    <property type="evidence" value="ECO:0007669"/>
    <property type="project" value="UniProtKB-KW"/>
</dbReference>
<dbReference type="PANTHER" id="PTHR24559">
    <property type="entry name" value="TRANSPOSON TY3-I GAG-POL POLYPROTEIN"/>
    <property type="match status" value="1"/>
</dbReference>
<name>A0A699GZ52_TANCI</name>
<evidence type="ECO:0000313" key="2">
    <source>
        <dbReference type="EMBL" id="GEW78898.1"/>
    </source>
</evidence>
<dbReference type="Pfam" id="PF00078">
    <property type="entry name" value="RVT_1"/>
    <property type="match status" value="1"/>
</dbReference>
<dbReference type="InterPro" id="IPR053134">
    <property type="entry name" value="RNA-dir_DNA_polymerase"/>
</dbReference>
<dbReference type="Gene3D" id="3.30.70.270">
    <property type="match status" value="1"/>
</dbReference>
<comment type="caution">
    <text evidence="2">The sequence shown here is derived from an EMBL/GenBank/DDBJ whole genome shotgun (WGS) entry which is preliminary data.</text>
</comment>
<keyword evidence="2" id="KW-0548">Nucleotidyltransferase</keyword>
<proteinExistence type="predicted"/>
<dbReference type="InterPro" id="IPR043502">
    <property type="entry name" value="DNA/RNA_pol_sf"/>
</dbReference>
<dbReference type="AlphaFoldDB" id="A0A699GZ52"/>
<dbReference type="PANTHER" id="PTHR24559:SF444">
    <property type="entry name" value="REVERSE TRANSCRIPTASE DOMAIN-CONTAINING PROTEIN"/>
    <property type="match status" value="1"/>
</dbReference>